<keyword evidence="6" id="KW-1185">Reference proteome</keyword>
<evidence type="ECO:0000313" key="4">
    <source>
        <dbReference type="EMBL" id="QEV58623.1"/>
    </source>
</evidence>
<evidence type="ECO:0000256" key="2">
    <source>
        <dbReference type="SAM" id="Phobius"/>
    </source>
</evidence>
<dbReference type="RefSeq" id="WP_150509828.1">
    <property type="nucleotide sequence ID" value="NZ_BMSQ01000020.1"/>
</dbReference>
<name>A0A5P2X0S7_STRST</name>
<dbReference type="KEGG" id="sspb:CP982_07735"/>
<gene>
    <name evidence="4" type="ORF">CP982_07735</name>
    <name evidence="3" type="ORF">FHS40_007498</name>
</gene>
<sequence length="83" mass="8799">MAEIVETVDAIVGGAIVTVCIVCGATAAGVALGVQAALHWVRSRRSPRIPAAPDNQPGTNTDDLWECRRIHATNQPHTGEEKQ</sequence>
<proteinExistence type="predicted"/>
<reference evidence="3 6" key="2">
    <citation type="submission" date="2020-08" db="EMBL/GenBank/DDBJ databases">
        <title>Genomic Encyclopedia of Type Strains, Phase III (KMG-III): the genomes of soil and plant-associated and newly described type strains.</title>
        <authorList>
            <person name="Whitman W."/>
        </authorList>
    </citation>
    <scope>NUCLEOTIDE SEQUENCE [LARGE SCALE GENOMIC DNA]</scope>
    <source>
        <strain evidence="3 6">CECT 3146</strain>
    </source>
</reference>
<organism evidence="4 5">
    <name type="scientific">Streptomyces spectabilis</name>
    <dbReference type="NCBI Taxonomy" id="68270"/>
    <lineage>
        <taxon>Bacteria</taxon>
        <taxon>Bacillati</taxon>
        <taxon>Actinomycetota</taxon>
        <taxon>Actinomycetes</taxon>
        <taxon>Kitasatosporales</taxon>
        <taxon>Streptomycetaceae</taxon>
        <taxon>Streptomyces</taxon>
    </lineage>
</organism>
<keyword evidence="2" id="KW-0472">Membrane</keyword>
<keyword evidence="2" id="KW-0812">Transmembrane</keyword>
<evidence type="ECO:0000313" key="3">
    <source>
        <dbReference type="EMBL" id="MBB5108377.1"/>
    </source>
</evidence>
<protein>
    <submittedName>
        <fullName evidence="4">Uncharacterized protein</fullName>
    </submittedName>
</protein>
<evidence type="ECO:0000313" key="5">
    <source>
        <dbReference type="Proteomes" id="UP000326505"/>
    </source>
</evidence>
<accession>A0A5P2X0S7</accession>
<dbReference type="AlphaFoldDB" id="A0A5P2X0S7"/>
<dbReference type="OrthoDB" id="4330998at2"/>
<evidence type="ECO:0000313" key="6">
    <source>
        <dbReference type="Proteomes" id="UP000549009"/>
    </source>
</evidence>
<feature type="transmembrane region" description="Helical" evidence="2">
    <location>
        <begin position="12"/>
        <end position="38"/>
    </location>
</feature>
<dbReference type="EMBL" id="CP023690">
    <property type="protein sequence ID" value="QEV58623.1"/>
    <property type="molecule type" value="Genomic_DNA"/>
</dbReference>
<evidence type="ECO:0000256" key="1">
    <source>
        <dbReference type="SAM" id="MobiDB-lite"/>
    </source>
</evidence>
<keyword evidence="2" id="KW-1133">Transmembrane helix</keyword>
<dbReference type="EMBL" id="JACHJD010000018">
    <property type="protein sequence ID" value="MBB5108377.1"/>
    <property type="molecule type" value="Genomic_DNA"/>
</dbReference>
<dbReference type="Proteomes" id="UP000549009">
    <property type="component" value="Unassembled WGS sequence"/>
</dbReference>
<reference evidence="4 5" key="1">
    <citation type="submission" date="2017-09" db="EMBL/GenBank/DDBJ databases">
        <authorList>
            <person name="Lee N."/>
            <person name="Cho B.-K."/>
        </authorList>
    </citation>
    <scope>NUCLEOTIDE SEQUENCE [LARGE SCALE GENOMIC DNA]</scope>
    <source>
        <strain evidence="4 5">ATCC 27465</strain>
    </source>
</reference>
<dbReference type="Proteomes" id="UP000326505">
    <property type="component" value="Chromosome"/>
</dbReference>
<feature type="region of interest" description="Disordered" evidence="1">
    <location>
        <begin position="45"/>
        <end position="83"/>
    </location>
</feature>